<gene>
    <name evidence="1" type="ORF">DPEC_G00218510</name>
</gene>
<comment type="caution">
    <text evidence="1">The sequence shown here is derived from an EMBL/GenBank/DDBJ whole genome shotgun (WGS) entry which is preliminary data.</text>
</comment>
<dbReference type="Proteomes" id="UP001157502">
    <property type="component" value="Chromosome 18"/>
</dbReference>
<evidence type="ECO:0000313" key="2">
    <source>
        <dbReference type="Proteomes" id="UP001157502"/>
    </source>
</evidence>
<evidence type="ECO:0000313" key="1">
    <source>
        <dbReference type="EMBL" id="KAJ7998049.1"/>
    </source>
</evidence>
<name>A0ACC2G2U4_DALPE</name>
<reference evidence="1" key="1">
    <citation type="submission" date="2021-05" db="EMBL/GenBank/DDBJ databases">
        <authorList>
            <person name="Pan Q."/>
            <person name="Jouanno E."/>
            <person name="Zahm M."/>
            <person name="Klopp C."/>
            <person name="Cabau C."/>
            <person name="Louis A."/>
            <person name="Berthelot C."/>
            <person name="Parey E."/>
            <person name="Roest Crollius H."/>
            <person name="Montfort J."/>
            <person name="Robinson-Rechavi M."/>
            <person name="Bouchez O."/>
            <person name="Lampietro C."/>
            <person name="Lopez Roques C."/>
            <person name="Donnadieu C."/>
            <person name="Postlethwait J."/>
            <person name="Bobe J."/>
            <person name="Dillon D."/>
            <person name="Chandos A."/>
            <person name="von Hippel F."/>
            <person name="Guiguen Y."/>
        </authorList>
    </citation>
    <scope>NUCLEOTIDE SEQUENCE</scope>
    <source>
        <strain evidence="1">YG-Jan2019</strain>
    </source>
</reference>
<accession>A0ACC2G2U4</accession>
<keyword evidence="2" id="KW-1185">Reference proteome</keyword>
<proteinExistence type="predicted"/>
<dbReference type="EMBL" id="CM055745">
    <property type="protein sequence ID" value="KAJ7998049.1"/>
    <property type="molecule type" value="Genomic_DNA"/>
</dbReference>
<protein>
    <submittedName>
        <fullName evidence="1">Uncharacterized protein</fullName>
    </submittedName>
</protein>
<organism evidence="1 2">
    <name type="scientific">Dallia pectoralis</name>
    <name type="common">Alaska blackfish</name>
    <dbReference type="NCBI Taxonomy" id="75939"/>
    <lineage>
        <taxon>Eukaryota</taxon>
        <taxon>Metazoa</taxon>
        <taxon>Chordata</taxon>
        <taxon>Craniata</taxon>
        <taxon>Vertebrata</taxon>
        <taxon>Euteleostomi</taxon>
        <taxon>Actinopterygii</taxon>
        <taxon>Neopterygii</taxon>
        <taxon>Teleostei</taxon>
        <taxon>Protacanthopterygii</taxon>
        <taxon>Esociformes</taxon>
        <taxon>Umbridae</taxon>
        <taxon>Dallia</taxon>
    </lineage>
</organism>
<sequence length="449" mass="49338">MASCHNRARLAGGWHNQGTCQCQCQSRVGTRVGRAAMQPLDRPRRICPNSLVFTGLVGPLLVLLVLLEVAGGCPTMCVCNSNGTDCTGLTLLSLATVLPLLPQDTRSLRLPQNNLSSLGNIDLSNFSALEILDLSDNHLSGLQPGAFLGLSSLQWLNLSGNYLGERPLPTSTDPVNRTEVVQSNVSRQGLNHELFHGLWMLKGLDMSLNGLLVLPKGLLDGLHSLVWLSLAGNKLRSLDRATFQPLASLLSLQLAGNPWECDCNLRDFKHWMEWMMFRHGQVDAMKCHLPNDLRGREIRSVPMEMFNYCTPQDNQARVHGYDGPREGRHPCVGRVNNGPQGNQDDCTRQRYRPISVRRAWVTQIVAACVCGVVCVMMVVAATYGCIYASLMAKYQKEMKKRGQPPMACEGGGETDAEDGPCILSPMSGDIRPEQSSPIVHGYRITGHSR</sequence>